<reference evidence="8 9" key="1">
    <citation type="submission" date="2021-08" db="EMBL/GenBank/DDBJ databases">
        <title>Draft Genome Sequence of Phanerochaete sordida strain YK-624.</title>
        <authorList>
            <person name="Mori T."/>
            <person name="Dohra H."/>
            <person name="Suzuki T."/>
            <person name="Kawagishi H."/>
            <person name="Hirai H."/>
        </authorList>
    </citation>
    <scope>NUCLEOTIDE SEQUENCE [LARGE SCALE GENOMIC DNA]</scope>
    <source>
        <strain evidence="8 9">YK-624</strain>
    </source>
</reference>
<sequence length="545" mass="59585">MSPSSPPSSPSRPVLNNRTNAEAQENTDRYPNISIPASQDRKRAPAADSWPQSSRKRVRLDKSDESEHIDVNDASESEDDVAAPVRRPNWGANVFGMRSAGMRAGAWSLARLPALPSRSILQSFVSSDRSDVFQWQPVDNQLRVNLPYACAYSHSAKDGQDSLLAVSTEQGAVHILNTAKRQEWDVEPQRSTFNPHGNAIFDIQWSRSDELLATAAADQSVAVSQLAPHSGQVVRSLQHHTSTVKCLAWDPNSDGSILCSGSRDGTICVWDLREADRTKPSIQISKAHDTGKPPGRKGKLCGPPARGVTSLLFSGTHEYGLISAGSYDGILREWDLRYLGVKKRTRDPSKIAAAKCTYISSADPTTYGDTRRARGISSLAPGAGPSRGLLFALANDSRVHTYDRGSLEPLSGHTREPASDAWAYGHEGMRTNSFYVRAAVSPCGRWLANGGAEKGSVFLFDVACSERERMRAVRTGDPGVSARMKGVELRGQKGEVGAVDWAQDMLATCADDGTVRIWRPDLDVSRRCESEPEEMKWNWSWAVGR</sequence>
<dbReference type="Proteomes" id="UP000703269">
    <property type="component" value="Unassembled WGS sequence"/>
</dbReference>
<dbReference type="AlphaFoldDB" id="A0A9P3L7F9"/>
<feature type="compositionally biased region" description="Basic and acidic residues" evidence="7">
    <location>
        <begin position="60"/>
        <end position="71"/>
    </location>
</feature>
<protein>
    <submittedName>
        <fullName evidence="8">WD40 repeat-like protein</fullName>
    </submittedName>
</protein>
<dbReference type="SUPFAM" id="SSF50978">
    <property type="entry name" value="WD40 repeat-like"/>
    <property type="match status" value="1"/>
</dbReference>
<dbReference type="Pfam" id="PF00400">
    <property type="entry name" value="WD40"/>
    <property type="match status" value="4"/>
</dbReference>
<evidence type="ECO:0000256" key="4">
    <source>
        <dbReference type="ARBA" id="ARBA00022786"/>
    </source>
</evidence>
<dbReference type="InterPro" id="IPR001680">
    <property type="entry name" value="WD40_rpt"/>
</dbReference>
<dbReference type="PROSITE" id="PS00678">
    <property type="entry name" value="WD_REPEATS_1"/>
    <property type="match status" value="1"/>
</dbReference>
<dbReference type="InterPro" id="IPR020472">
    <property type="entry name" value="WD40_PAC1"/>
</dbReference>
<keyword evidence="2 6" id="KW-0853">WD repeat</keyword>
<gene>
    <name evidence="8" type="ORF">PsYK624_009860</name>
</gene>
<comment type="similarity">
    <text evidence="5">Belongs to the WD repeat cdt2 family.</text>
</comment>
<feature type="repeat" description="WD" evidence="6">
    <location>
        <begin position="237"/>
        <end position="280"/>
    </location>
</feature>
<evidence type="ECO:0000256" key="1">
    <source>
        <dbReference type="ARBA" id="ARBA00004906"/>
    </source>
</evidence>
<dbReference type="PANTHER" id="PTHR22852:SF0">
    <property type="entry name" value="DENTICLELESS PROTEIN HOMOLOG"/>
    <property type="match status" value="1"/>
</dbReference>
<comment type="caution">
    <text evidence="8">The sequence shown here is derived from an EMBL/GenBank/DDBJ whole genome shotgun (WGS) entry which is preliminary data.</text>
</comment>
<dbReference type="OrthoDB" id="2096344at2759"/>
<dbReference type="GO" id="GO:0030674">
    <property type="term" value="F:protein-macromolecule adaptor activity"/>
    <property type="evidence" value="ECO:0007669"/>
    <property type="project" value="TreeGrafter"/>
</dbReference>
<feature type="compositionally biased region" description="Polar residues" evidence="7">
    <location>
        <begin position="14"/>
        <end position="24"/>
    </location>
</feature>
<dbReference type="InterPro" id="IPR019775">
    <property type="entry name" value="WD40_repeat_CS"/>
</dbReference>
<keyword evidence="3" id="KW-0677">Repeat</keyword>
<evidence type="ECO:0000256" key="7">
    <source>
        <dbReference type="SAM" id="MobiDB-lite"/>
    </source>
</evidence>
<dbReference type="PROSITE" id="PS50082">
    <property type="entry name" value="WD_REPEATS_2"/>
    <property type="match status" value="2"/>
</dbReference>
<feature type="compositionally biased region" description="Pro residues" evidence="7">
    <location>
        <begin position="1"/>
        <end position="10"/>
    </location>
</feature>
<evidence type="ECO:0000313" key="8">
    <source>
        <dbReference type="EMBL" id="GJE84910.1"/>
    </source>
</evidence>
<dbReference type="InterPro" id="IPR015943">
    <property type="entry name" value="WD40/YVTN_repeat-like_dom_sf"/>
</dbReference>
<keyword evidence="9" id="KW-1185">Reference proteome</keyword>
<feature type="region of interest" description="Disordered" evidence="7">
    <location>
        <begin position="1"/>
        <end position="82"/>
    </location>
</feature>
<dbReference type="EMBL" id="BPQB01000001">
    <property type="protein sequence ID" value="GJE84910.1"/>
    <property type="molecule type" value="Genomic_DNA"/>
</dbReference>
<evidence type="ECO:0000256" key="5">
    <source>
        <dbReference type="ARBA" id="ARBA00038344"/>
    </source>
</evidence>
<evidence type="ECO:0000256" key="2">
    <source>
        <dbReference type="ARBA" id="ARBA00022574"/>
    </source>
</evidence>
<dbReference type="PANTHER" id="PTHR22852">
    <property type="entry name" value="LETHAL 2 DENTICLELESS PROTEIN RETINOIC ACID-REGULATED NUCLEAR MATRIX-ASSOCIATED PROTEIN"/>
    <property type="match status" value="1"/>
</dbReference>
<comment type="pathway">
    <text evidence="1">Protein modification; protein ubiquitination.</text>
</comment>
<accession>A0A9P3L7F9</accession>
<dbReference type="GO" id="GO:0005634">
    <property type="term" value="C:nucleus"/>
    <property type="evidence" value="ECO:0007669"/>
    <property type="project" value="TreeGrafter"/>
</dbReference>
<dbReference type="GO" id="GO:0043161">
    <property type="term" value="P:proteasome-mediated ubiquitin-dependent protein catabolic process"/>
    <property type="evidence" value="ECO:0007669"/>
    <property type="project" value="TreeGrafter"/>
</dbReference>
<evidence type="ECO:0000256" key="6">
    <source>
        <dbReference type="PROSITE-ProRule" id="PRU00221"/>
    </source>
</evidence>
<evidence type="ECO:0000256" key="3">
    <source>
        <dbReference type="ARBA" id="ARBA00022737"/>
    </source>
</evidence>
<dbReference type="PRINTS" id="PR00320">
    <property type="entry name" value="GPROTEINBRPT"/>
</dbReference>
<dbReference type="SMART" id="SM00320">
    <property type="entry name" value="WD40"/>
    <property type="match status" value="4"/>
</dbReference>
<dbReference type="PROSITE" id="PS50294">
    <property type="entry name" value="WD_REPEATS_REGION"/>
    <property type="match status" value="2"/>
</dbReference>
<dbReference type="Gene3D" id="2.130.10.10">
    <property type="entry name" value="YVTN repeat-like/Quinoprotein amine dehydrogenase"/>
    <property type="match status" value="3"/>
</dbReference>
<evidence type="ECO:0000313" key="9">
    <source>
        <dbReference type="Proteomes" id="UP000703269"/>
    </source>
</evidence>
<keyword evidence="4" id="KW-0833">Ubl conjugation pathway</keyword>
<name>A0A9P3L7F9_9APHY</name>
<proteinExistence type="inferred from homology"/>
<organism evidence="8 9">
    <name type="scientific">Phanerochaete sordida</name>
    <dbReference type="NCBI Taxonomy" id="48140"/>
    <lineage>
        <taxon>Eukaryota</taxon>
        <taxon>Fungi</taxon>
        <taxon>Dikarya</taxon>
        <taxon>Basidiomycota</taxon>
        <taxon>Agaricomycotina</taxon>
        <taxon>Agaricomycetes</taxon>
        <taxon>Polyporales</taxon>
        <taxon>Phanerochaetaceae</taxon>
        <taxon>Phanerochaete</taxon>
    </lineage>
</organism>
<dbReference type="InterPro" id="IPR036322">
    <property type="entry name" value="WD40_repeat_dom_sf"/>
</dbReference>
<feature type="repeat" description="WD" evidence="6">
    <location>
        <begin position="489"/>
        <end position="518"/>
    </location>
</feature>
<dbReference type="InterPro" id="IPR051865">
    <property type="entry name" value="WD-repeat_CDT2_adapter"/>
</dbReference>